<dbReference type="InterPro" id="IPR013655">
    <property type="entry name" value="PAS_fold_3"/>
</dbReference>
<dbReference type="SUPFAM" id="SSF55785">
    <property type="entry name" value="PYP-like sensor domain (PAS domain)"/>
    <property type="match status" value="2"/>
</dbReference>
<gene>
    <name evidence="4" type="ORF">G3M99_02000</name>
</gene>
<evidence type="ECO:0000259" key="2">
    <source>
        <dbReference type="PROSITE" id="PS50883"/>
    </source>
</evidence>
<dbReference type="PROSITE" id="PS50113">
    <property type="entry name" value="PAC"/>
    <property type="match status" value="1"/>
</dbReference>
<dbReference type="InterPro" id="IPR001633">
    <property type="entry name" value="EAL_dom"/>
</dbReference>
<proteinExistence type="predicted"/>
<dbReference type="CDD" id="cd01949">
    <property type="entry name" value="GGDEF"/>
    <property type="match status" value="1"/>
</dbReference>
<dbReference type="PANTHER" id="PTHR44757">
    <property type="entry name" value="DIGUANYLATE CYCLASE DGCP"/>
    <property type="match status" value="1"/>
</dbReference>
<evidence type="ECO:0000313" key="4">
    <source>
        <dbReference type="EMBL" id="NEU03644.1"/>
    </source>
</evidence>
<dbReference type="NCBIfam" id="TIGR00254">
    <property type="entry name" value="GGDEF"/>
    <property type="match status" value="1"/>
</dbReference>
<dbReference type="Gene3D" id="3.30.450.20">
    <property type="entry name" value="PAS domain"/>
    <property type="match status" value="2"/>
</dbReference>
<dbReference type="Proteomes" id="UP000481872">
    <property type="component" value="Unassembled WGS sequence"/>
</dbReference>
<name>A0A6M0H0J1_9CLOT</name>
<dbReference type="PANTHER" id="PTHR44757:SF2">
    <property type="entry name" value="BIOFILM ARCHITECTURE MAINTENANCE PROTEIN MBAA"/>
    <property type="match status" value="1"/>
</dbReference>
<dbReference type="InterPro" id="IPR035965">
    <property type="entry name" value="PAS-like_dom_sf"/>
</dbReference>
<dbReference type="SMART" id="SM00052">
    <property type="entry name" value="EAL"/>
    <property type="match status" value="1"/>
</dbReference>
<dbReference type="CDD" id="cd01948">
    <property type="entry name" value="EAL"/>
    <property type="match status" value="1"/>
</dbReference>
<feature type="domain" description="PAC" evidence="1">
    <location>
        <begin position="228"/>
        <end position="280"/>
    </location>
</feature>
<dbReference type="InterPro" id="IPR052155">
    <property type="entry name" value="Biofilm_reg_signaling"/>
</dbReference>
<protein>
    <submittedName>
        <fullName evidence="4">EAL domain-containing protein</fullName>
    </submittedName>
</protein>
<feature type="domain" description="EAL" evidence="2">
    <location>
        <begin position="455"/>
        <end position="709"/>
    </location>
</feature>
<dbReference type="SUPFAM" id="SSF55073">
    <property type="entry name" value="Nucleotide cyclase"/>
    <property type="match status" value="1"/>
</dbReference>
<accession>A0A6M0H0J1</accession>
<dbReference type="SUPFAM" id="SSF141868">
    <property type="entry name" value="EAL domain-like"/>
    <property type="match status" value="1"/>
</dbReference>
<dbReference type="InterPro" id="IPR000160">
    <property type="entry name" value="GGDEF_dom"/>
</dbReference>
<dbReference type="PROSITE" id="PS50887">
    <property type="entry name" value="GGDEF"/>
    <property type="match status" value="1"/>
</dbReference>
<reference evidence="4 5" key="1">
    <citation type="submission" date="2020-02" db="EMBL/GenBank/DDBJ databases">
        <title>Genome assembly of a novel Clostridium senegalense strain.</title>
        <authorList>
            <person name="Gupta T.B."/>
            <person name="Jauregui R."/>
            <person name="Maclean P."/>
            <person name="Nawarathana A."/>
            <person name="Brightwell G."/>
        </authorList>
    </citation>
    <scope>NUCLEOTIDE SEQUENCE [LARGE SCALE GENOMIC DNA]</scope>
    <source>
        <strain evidence="4 5">AGRFS4</strain>
    </source>
</reference>
<dbReference type="InterPro" id="IPR029787">
    <property type="entry name" value="Nucleotide_cyclase"/>
</dbReference>
<dbReference type="AlphaFoldDB" id="A0A6M0H0J1"/>
<dbReference type="Pfam" id="PF08447">
    <property type="entry name" value="PAS_3"/>
    <property type="match status" value="1"/>
</dbReference>
<evidence type="ECO:0000259" key="1">
    <source>
        <dbReference type="PROSITE" id="PS50113"/>
    </source>
</evidence>
<dbReference type="PROSITE" id="PS50883">
    <property type="entry name" value="EAL"/>
    <property type="match status" value="1"/>
</dbReference>
<organism evidence="4 5">
    <name type="scientific">Clostridium senegalense</name>
    <dbReference type="NCBI Taxonomy" id="1465809"/>
    <lineage>
        <taxon>Bacteria</taxon>
        <taxon>Bacillati</taxon>
        <taxon>Bacillota</taxon>
        <taxon>Clostridia</taxon>
        <taxon>Eubacteriales</taxon>
        <taxon>Clostridiaceae</taxon>
        <taxon>Clostridium</taxon>
    </lineage>
</organism>
<comment type="caution">
    <text evidence="4">The sequence shown here is derived from an EMBL/GenBank/DDBJ whole genome shotgun (WGS) entry which is preliminary data.</text>
</comment>
<keyword evidence="5" id="KW-1185">Reference proteome</keyword>
<dbReference type="InterPro" id="IPR035919">
    <property type="entry name" value="EAL_sf"/>
</dbReference>
<dbReference type="InterPro" id="IPR000700">
    <property type="entry name" value="PAS-assoc_C"/>
</dbReference>
<dbReference type="Gene3D" id="3.20.20.450">
    <property type="entry name" value="EAL domain"/>
    <property type="match status" value="1"/>
</dbReference>
<sequence>MIFYNKAYNCYLNKQYDNIKKDYKVKSEETIQSYDEILWEWNTNTEEFNINFIGYDILGIKKYYKKKDDIEFWKQFIHPDDVDYSFDKILNDIVSDDKQKFSNEYRIIRADGTVGKLITSGISYRNIHDEKVIVEYIDKFKQYENLWFDKSKASSYPYIGGGIDGVINIDTKNKKIKMSPSINAVLDELNLHKKINSLNQCAEYFTKDDTLKYIKSFEEFLKSSEIYYYNQFKLINRNNNEKWIEIRGQANLDNLGNKDKVYISVKDITREKEEKRKYSQIRYIDDITELPNKFFLREILMKKDMENSTKIKEKMTLMLIDIDDFKEINDKLGYDFGNKLLKAVGKKIKNGVNKKDTVFRYNADEFFILYEDFTGYMSVKENAEKVIELFKYPLKIDEKDFFVSVNVGIAIYPDHGAIISDLIYKADIAMFKSKSIGKNTFSIFEVDKCDEVNRIFNMEQDLVKAINKNEMYVVFQPKINIANEKTIGLEALLRWNHGKKGVIPPSKFIPVAESTKLIIPIGRFVFEEACKKCRELLENGYDNFKISVNLSKIQLEDKLLTEFLKDTLKKYDLAPKYIELEITESLIMNALEKNLATLDNIHDYGISMSLDDFGVGLSPIKYLKILNLDCLKIDKSFIDDIGVNEKSERIIEGLIKLAHSLNLLVIAEGVEKEEQINYLKKHCCDIVQGYYYAKPMSFDDTITFLRKENISKK</sequence>
<dbReference type="Pfam" id="PF00990">
    <property type="entry name" value="GGDEF"/>
    <property type="match status" value="1"/>
</dbReference>
<dbReference type="EMBL" id="JAAGPU010000002">
    <property type="protein sequence ID" value="NEU03644.1"/>
    <property type="molecule type" value="Genomic_DNA"/>
</dbReference>
<evidence type="ECO:0000313" key="5">
    <source>
        <dbReference type="Proteomes" id="UP000481872"/>
    </source>
</evidence>
<dbReference type="InterPro" id="IPR043128">
    <property type="entry name" value="Rev_trsase/Diguanyl_cyclase"/>
</dbReference>
<dbReference type="RefSeq" id="WP_061995424.1">
    <property type="nucleotide sequence ID" value="NZ_JAAGPU010000002.1"/>
</dbReference>
<dbReference type="Pfam" id="PF00563">
    <property type="entry name" value="EAL"/>
    <property type="match status" value="1"/>
</dbReference>
<evidence type="ECO:0000259" key="3">
    <source>
        <dbReference type="PROSITE" id="PS50887"/>
    </source>
</evidence>
<dbReference type="Gene3D" id="3.30.70.270">
    <property type="match status" value="1"/>
</dbReference>
<dbReference type="SMART" id="SM00267">
    <property type="entry name" value="GGDEF"/>
    <property type="match status" value="1"/>
</dbReference>
<feature type="domain" description="GGDEF" evidence="3">
    <location>
        <begin position="313"/>
        <end position="446"/>
    </location>
</feature>